<accession>A0A8I1ALV6</accession>
<dbReference type="InterPro" id="IPR002549">
    <property type="entry name" value="AI-2E-like"/>
</dbReference>
<evidence type="ECO:0000313" key="6">
    <source>
        <dbReference type="EMBL" id="UUN98332.1"/>
    </source>
</evidence>
<dbReference type="PANTHER" id="PTHR21716:SF61">
    <property type="entry name" value="BLR8064 PROTEIN"/>
    <property type="match status" value="1"/>
</dbReference>
<dbReference type="EMBL" id="CP092085">
    <property type="protein sequence ID" value="UUN98332.1"/>
    <property type="molecule type" value="Genomic_DNA"/>
</dbReference>
<keyword evidence="4" id="KW-1133">Transmembrane helix</keyword>
<dbReference type="GO" id="GO:0016020">
    <property type="term" value="C:membrane"/>
    <property type="evidence" value="ECO:0007669"/>
    <property type="project" value="UniProtKB-SubCell"/>
</dbReference>
<name>A0A8I1ALV6_ACIBZ</name>
<comment type="subcellular location">
    <subcellularLocation>
        <location evidence="1">Membrane</location>
        <topology evidence="1">Multi-pass membrane protein</topology>
    </subcellularLocation>
</comment>
<reference evidence="6" key="1">
    <citation type="submission" date="2022-02" db="EMBL/GenBank/DDBJ databases">
        <title>Characterization of Tn125 harboring carbapenem-resistant Acinetobacter bereziniae clinical isolates.</title>
        <authorList>
            <person name="Wong N.-K."/>
            <person name="Pan Q."/>
        </authorList>
    </citation>
    <scope>NUCLEOTIDE SEQUENCE</scope>
    <source>
        <strain evidence="6">GD03393</strain>
    </source>
</reference>
<evidence type="ECO:0000313" key="7">
    <source>
        <dbReference type="Proteomes" id="UP000644140"/>
    </source>
</evidence>
<keyword evidence="3" id="KW-0812">Transmembrane</keyword>
<proteinExistence type="inferred from homology"/>
<evidence type="ECO:0000256" key="4">
    <source>
        <dbReference type="ARBA" id="ARBA00022989"/>
    </source>
</evidence>
<protein>
    <submittedName>
        <fullName evidence="6">AI-2E family transporter</fullName>
    </submittedName>
</protein>
<dbReference type="Proteomes" id="UP000644140">
    <property type="component" value="Chromosome"/>
</dbReference>
<dbReference type="Pfam" id="PF01594">
    <property type="entry name" value="AI-2E_transport"/>
    <property type="match status" value="1"/>
</dbReference>
<gene>
    <name evidence="6" type="ORF">I9054_002370</name>
</gene>
<evidence type="ECO:0000256" key="2">
    <source>
        <dbReference type="ARBA" id="ARBA00009773"/>
    </source>
</evidence>
<evidence type="ECO:0000256" key="3">
    <source>
        <dbReference type="ARBA" id="ARBA00022692"/>
    </source>
</evidence>
<evidence type="ECO:0000256" key="5">
    <source>
        <dbReference type="ARBA" id="ARBA00023136"/>
    </source>
</evidence>
<keyword evidence="5" id="KW-0472">Membrane</keyword>
<evidence type="ECO:0000256" key="1">
    <source>
        <dbReference type="ARBA" id="ARBA00004141"/>
    </source>
</evidence>
<dbReference type="RefSeq" id="WP_121775470.1">
    <property type="nucleotide sequence ID" value="NZ_BKNL01000005.1"/>
</dbReference>
<comment type="similarity">
    <text evidence="2">Belongs to the autoinducer-2 exporter (AI-2E) (TC 2.A.86) family.</text>
</comment>
<sequence length="373" mass="41418">MQDFTSNLQRILLFGLLFILIFLGYDILKYFIVPVLWACIIAYMTWPMYKRILRMFGPNRPTLSASVMITLVVLVVGIPLTFAIFILQHEGRNLYFDLQRQLSSGHLTVPDFIRELPIIGKEVSRTVREINADPTSLSQTIGLWIQGHLNYGKFVLNEITKNLVKLGFAVMSLFFFYRDGQTILEQVSKALQMLIGPRIHHYLDTISETTRAVVYGVGLTAVAQSILAGISYFVAGVPNPMVLTIATFLMALIPFGPPVAYGAVSLWLFSQGQTVEAIGVMAWGVCIVSTADNVIRPLVISGATKIPFLLIMFGVLGGLASFGLVGLFIGPVILAILLAIWREWLHETTESGILMPDATMAYEIEENDLKKPD</sequence>
<dbReference type="PANTHER" id="PTHR21716">
    <property type="entry name" value="TRANSMEMBRANE PROTEIN"/>
    <property type="match status" value="1"/>
</dbReference>
<dbReference type="AlphaFoldDB" id="A0A8I1ALV6"/>
<organism evidence="6 7">
    <name type="scientific">Acinetobacter bereziniae</name>
    <name type="common">Acinetobacter genomosp. 10</name>
    <dbReference type="NCBI Taxonomy" id="106648"/>
    <lineage>
        <taxon>Bacteria</taxon>
        <taxon>Pseudomonadati</taxon>
        <taxon>Pseudomonadota</taxon>
        <taxon>Gammaproteobacteria</taxon>
        <taxon>Moraxellales</taxon>
        <taxon>Moraxellaceae</taxon>
        <taxon>Acinetobacter</taxon>
    </lineage>
</organism>